<dbReference type="Gene3D" id="3.30.450.20">
    <property type="entry name" value="PAS domain"/>
    <property type="match status" value="2"/>
</dbReference>
<dbReference type="RefSeq" id="WP_370686354.1">
    <property type="nucleotide sequence ID" value="NZ_JACIDU010000011.1"/>
</dbReference>
<dbReference type="InterPro" id="IPR052155">
    <property type="entry name" value="Biofilm_reg_signaling"/>
</dbReference>
<keyword evidence="1" id="KW-0175">Coiled coil</keyword>
<dbReference type="SMART" id="SM00091">
    <property type="entry name" value="PAS"/>
    <property type="match status" value="2"/>
</dbReference>
<dbReference type="CDD" id="cd00130">
    <property type="entry name" value="PAS"/>
    <property type="match status" value="1"/>
</dbReference>
<proteinExistence type="predicted"/>
<reference evidence="6 7" key="1">
    <citation type="submission" date="2020-08" db="EMBL/GenBank/DDBJ databases">
        <title>Genomic Encyclopedia of Type Strains, Phase IV (KMG-IV): sequencing the most valuable type-strain genomes for metagenomic binning, comparative biology and taxonomic classification.</title>
        <authorList>
            <person name="Goeker M."/>
        </authorList>
    </citation>
    <scope>NUCLEOTIDE SEQUENCE [LARGE SCALE GENOMIC DNA]</scope>
    <source>
        <strain evidence="6 7">DSM 26385</strain>
    </source>
</reference>
<dbReference type="SUPFAM" id="SSF55785">
    <property type="entry name" value="PYP-like sensor domain (PAS domain)"/>
    <property type="match status" value="2"/>
</dbReference>
<dbReference type="Gene3D" id="3.30.70.270">
    <property type="match status" value="1"/>
</dbReference>
<feature type="domain" description="PAC" evidence="3">
    <location>
        <begin position="554"/>
        <end position="605"/>
    </location>
</feature>
<dbReference type="InterPro" id="IPR035965">
    <property type="entry name" value="PAS-like_dom_sf"/>
</dbReference>
<dbReference type="InterPro" id="IPR029787">
    <property type="entry name" value="Nucleotide_cyclase"/>
</dbReference>
<dbReference type="InterPro" id="IPR013655">
    <property type="entry name" value="PAS_fold_3"/>
</dbReference>
<dbReference type="InterPro" id="IPR043128">
    <property type="entry name" value="Rev_trsase/Diguanyl_cyclase"/>
</dbReference>
<dbReference type="CDD" id="cd01949">
    <property type="entry name" value="GGDEF"/>
    <property type="match status" value="1"/>
</dbReference>
<evidence type="ECO:0000259" key="4">
    <source>
        <dbReference type="PROSITE" id="PS50883"/>
    </source>
</evidence>
<dbReference type="Pfam" id="PF00990">
    <property type="entry name" value="GGDEF"/>
    <property type="match status" value="1"/>
</dbReference>
<dbReference type="PANTHER" id="PTHR44757">
    <property type="entry name" value="DIGUANYLATE CYCLASE DGCP"/>
    <property type="match status" value="1"/>
</dbReference>
<evidence type="ECO:0000259" key="5">
    <source>
        <dbReference type="PROSITE" id="PS50887"/>
    </source>
</evidence>
<feature type="transmembrane region" description="Helical" evidence="2">
    <location>
        <begin position="20"/>
        <end position="39"/>
    </location>
</feature>
<dbReference type="SUPFAM" id="SSF55073">
    <property type="entry name" value="Nucleotide cyclase"/>
    <property type="match status" value="1"/>
</dbReference>
<feature type="domain" description="EAL" evidence="4">
    <location>
        <begin position="806"/>
        <end position="1057"/>
    </location>
</feature>
<dbReference type="GO" id="GO:0003824">
    <property type="term" value="F:catalytic activity"/>
    <property type="evidence" value="ECO:0007669"/>
    <property type="project" value="UniProtKB-ARBA"/>
</dbReference>
<dbReference type="PROSITE" id="PS50887">
    <property type="entry name" value="GGDEF"/>
    <property type="match status" value="1"/>
</dbReference>
<keyword evidence="2" id="KW-1133">Transmembrane helix</keyword>
<dbReference type="InterPro" id="IPR000014">
    <property type="entry name" value="PAS"/>
</dbReference>
<dbReference type="PROSITE" id="PS50113">
    <property type="entry name" value="PAC"/>
    <property type="match status" value="1"/>
</dbReference>
<dbReference type="Pfam" id="PF08447">
    <property type="entry name" value="PAS_3"/>
    <property type="match status" value="1"/>
</dbReference>
<evidence type="ECO:0000256" key="2">
    <source>
        <dbReference type="SAM" id="Phobius"/>
    </source>
</evidence>
<dbReference type="InterPro" id="IPR001610">
    <property type="entry name" value="PAC"/>
</dbReference>
<protein>
    <submittedName>
        <fullName evidence="6">Diguanylate cyclase (GGDEF)-like protein</fullName>
    </submittedName>
</protein>
<dbReference type="EMBL" id="JACIDU010000011">
    <property type="protein sequence ID" value="MBB4104343.1"/>
    <property type="molecule type" value="Genomic_DNA"/>
</dbReference>
<dbReference type="Gene3D" id="2.10.70.100">
    <property type="match status" value="1"/>
</dbReference>
<dbReference type="SMART" id="SM00267">
    <property type="entry name" value="GGDEF"/>
    <property type="match status" value="1"/>
</dbReference>
<dbReference type="Gene3D" id="3.20.20.450">
    <property type="entry name" value="EAL domain"/>
    <property type="match status" value="1"/>
</dbReference>
<evidence type="ECO:0000313" key="7">
    <source>
        <dbReference type="Proteomes" id="UP000584824"/>
    </source>
</evidence>
<dbReference type="Pfam" id="PF00563">
    <property type="entry name" value="EAL"/>
    <property type="match status" value="1"/>
</dbReference>
<dbReference type="Proteomes" id="UP000584824">
    <property type="component" value="Unassembled WGS sequence"/>
</dbReference>
<evidence type="ECO:0000313" key="6">
    <source>
        <dbReference type="EMBL" id="MBB4104343.1"/>
    </source>
</evidence>
<dbReference type="InterPro" id="IPR035919">
    <property type="entry name" value="EAL_sf"/>
</dbReference>
<dbReference type="CDD" id="cd01948">
    <property type="entry name" value="EAL"/>
    <property type="match status" value="1"/>
</dbReference>
<dbReference type="InterPro" id="IPR000160">
    <property type="entry name" value="GGDEF_dom"/>
</dbReference>
<feature type="coiled-coil region" evidence="1">
    <location>
        <begin position="598"/>
        <end position="627"/>
    </location>
</feature>
<dbReference type="SMART" id="SM00086">
    <property type="entry name" value="PAC"/>
    <property type="match status" value="2"/>
</dbReference>
<sequence length="1062" mass="119083">MGHWQLQGRRIRNYWQRTGVALAGAALVAFAILAISVALDRQNSETYRANLRENADRTAFFLQQRLAGQIKADQNTAANLARDFAVNAESAMALFDDQAQFVLSGNRHFDHIAITKGRSLARILPVTDANNEIGQTLASRYPYDQKRVHHVETYLAKGRPALMATEDGKLVFITPVTRNVTDATKRIWGFVEIAIQKKDFFNAAGFTVMSPEIFHELPEMRVAIRDVSGRGNGVTPSYVFGDPSMADATPVSRRIPFDGGALEVLVMPEAGWDIPWAKKAAFRFALLLAGIAIVVPIFGASMLIAERNRNIMALEGREAKLLELSQRFNLAMESSNIGIWEMQDGSDDIYWDERAAMLQDELPQEVVSPLDTWLVRVVPEDRDMVAAHFRDYKLTGCTYKVTYRIRLDDGSIRYLRSVGARYESTDVSTRTTGIVWDVTSDEMMTLTLREAKESSDIKNAELELALQELSSREQELEDLSRKLDLALESYHCGIWETDLAENVDLWDARMSQLYGLPPEPRRIAYEDWFALIDPRDRANALAGTRIFRDGQQRPPLLVRVYQPDGTLRYIRSVGQSYINQQGVRRIVGIAFDVTEDQIITAELKAAKDEAEAKNVELELTKSRIEHNALHDPLTGLGNRRKLDVELERLSQESQGRRVTFSILHLDLDRFKQINDTLGHAAGDAMLAHIAGVLRANVRSGDSSATHDIVARIGGDEFVILLPGMESRNALKELCTRIVQEISQPVDFEGFSCRCGVSIGIAMASGMSVDARKVLINADIALYRAKRMGRNRFEFFTQNLQAEIVNSKRTADEILAGIERDEFTAWYQPQFCARTMQLTGVEALVRWQHPTHGLITPDRFLGIAEELNVVATLDQLVMQTALKDRMRWAAMGINVPKVSVNVSSRRLHDEALIASLKGLSITPGELCFELVESIFLDDREAITDINLEQIKALGIDIEIDDFGTGHTSIVSLLKLKPKRLKIDRQLVMPILESTRERALVRSIIDLARSLGVETVAEGVETLDHARMLAELGCDMLQGYAFARPLSFDAFSQRTIDTGWKFAV</sequence>
<dbReference type="PROSITE" id="PS50883">
    <property type="entry name" value="EAL"/>
    <property type="match status" value="1"/>
</dbReference>
<feature type="transmembrane region" description="Helical" evidence="2">
    <location>
        <begin position="284"/>
        <end position="305"/>
    </location>
</feature>
<gene>
    <name evidence="6" type="ORF">GGQ66_002917</name>
</gene>
<keyword evidence="2" id="KW-0472">Membrane</keyword>
<name>A0A7W6K367_9HYPH</name>
<dbReference type="SUPFAM" id="SSF141868">
    <property type="entry name" value="EAL domain-like"/>
    <property type="match status" value="1"/>
</dbReference>
<keyword evidence="7" id="KW-1185">Reference proteome</keyword>
<dbReference type="AlphaFoldDB" id="A0A7W6K367"/>
<dbReference type="InterPro" id="IPR001633">
    <property type="entry name" value="EAL_dom"/>
</dbReference>
<accession>A0A7W6K367</accession>
<feature type="domain" description="GGDEF" evidence="5">
    <location>
        <begin position="658"/>
        <end position="797"/>
    </location>
</feature>
<dbReference type="SMART" id="SM00052">
    <property type="entry name" value="EAL"/>
    <property type="match status" value="1"/>
</dbReference>
<dbReference type="NCBIfam" id="TIGR00254">
    <property type="entry name" value="GGDEF"/>
    <property type="match status" value="1"/>
</dbReference>
<comment type="caution">
    <text evidence="6">The sequence shown here is derived from an EMBL/GenBank/DDBJ whole genome shotgun (WGS) entry which is preliminary data.</text>
</comment>
<evidence type="ECO:0000256" key="1">
    <source>
        <dbReference type="SAM" id="Coils"/>
    </source>
</evidence>
<evidence type="ECO:0000259" key="3">
    <source>
        <dbReference type="PROSITE" id="PS50113"/>
    </source>
</evidence>
<dbReference type="PANTHER" id="PTHR44757:SF2">
    <property type="entry name" value="BIOFILM ARCHITECTURE MAINTENANCE PROTEIN MBAA"/>
    <property type="match status" value="1"/>
</dbReference>
<dbReference type="FunFam" id="3.30.70.270:FF:000001">
    <property type="entry name" value="Diguanylate cyclase domain protein"/>
    <property type="match status" value="1"/>
</dbReference>
<feature type="coiled-coil region" evidence="1">
    <location>
        <begin position="448"/>
        <end position="489"/>
    </location>
</feature>
<organism evidence="6 7">
    <name type="scientific">Allorhizobium borbori</name>
    <dbReference type="NCBI Taxonomy" id="485907"/>
    <lineage>
        <taxon>Bacteria</taxon>
        <taxon>Pseudomonadati</taxon>
        <taxon>Pseudomonadota</taxon>
        <taxon>Alphaproteobacteria</taxon>
        <taxon>Hyphomicrobiales</taxon>
        <taxon>Rhizobiaceae</taxon>
        <taxon>Rhizobium/Agrobacterium group</taxon>
        <taxon>Allorhizobium</taxon>
    </lineage>
</organism>
<keyword evidence="2" id="KW-0812">Transmembrane</keyword>
<dbReference type="InterPro" id="IPR000700">
    <property type="entry name" value="PAS-assoc_C"/>
</dbReference>